<evidence type="ECO:0000313" key="2">
    <source>
        <dbReference type="EMBL" id="CAJ1081201.1"/>
    </source>
</evidence>
<evidence type="ECO:0000313" key="3">
    <source>
        <dbReference type="Proteomes" id="UP001178508"/>
    </source>
</evidence>
<protein>
    <submittedName>
        <fullName evidence="2">Uncharacterized protein LOC121644312</fullName>
    </submittedName>
</protein>
<accession>A0AAV1H5E5</accession>
<feature type="compositionally biased region" description="Acidic residues" evidence="1">
    <location>
        <begin position="171"/>
        <end position="183"/>
    </location>
</feature>
<gene>
    <name evidence="2" type="ORF">XNOV1_A036720</name>
</gene>
<sequence>MEFNLENFVKNPTLEQLQKCRKVDLLLIANQYNIDVAANPKKEELLQLITGQLVDRGLLPLGDAGKADVAPPQTVPPVTAAPSDPPVLLGMSAEELKLALRLKEMEECKECPTGAGAGGEVTAATLPWFILLDEMLGQRPSINPPLLIASLPEDEPGPSGTAPARQQQQQQEEEEEEEEDEDELQPHPRGRKRKRRPASDPLLALLREDIRNQQQAEARSQERMDRMLALLEKMVDHN</sequence>
<dbReference type="Proteomes" id="UP001178508">
    <property type="component" value="Chromosome 19"/>
</dbReference>
<organism evidence="2 3">
    <name type="scientific">Xyrichtys novacula</name>
    <name type="common">Pearly razorfish</name>
    <name type="synonym">Hemipteronotus novacula</name>
    <dbReference type="NCBI Taxonomy" id="13765"/>
    <lineage>
        <taxon>Eukaryota</taxon>
        <taxon>Metazoa</taxon>
        <taxon>Chordata</taxon>
        <taxon>Craniata</taxon>
        <taxon>Vertebrata</taxon>
        <taxon>Euteleostomi</taxon>
        <taxon>Actinopterygii</taxon>
        <taxon>Neopterygii</taxon>
        <taxon>Teleostei</taxon>
        <taxon>Neoteleostei</taxon>
        <taxon>Acanthomorphata</taxon>
        <taxon>Eupercaria</taxon>
        <taxon>Labriformes</taxon>
        <taxon>Labridae</taxon>
        <taxon>Xyrichtys</taxon>
    </lineage>
</organism>
<proteinExistence type="predicted"/>
<reference evidence="2" key="1">
    <citation type="submission" date="2023-08" db="EMBL/GenBank/DDBJ databases">
        <authorList>
            <person name="Alioto T."/>
            <person name="Alioto T."/>
            <person name="Gomez Garrido J."/>
        </authorList>
    </citation>
    <scope>NUCLEOTIDE SEQUENCE</scope>
</reference>
<dbReference type="EMBL" id="OY660882">
    <property type="protein sequence ID" value="CAJ1081201.1"/>
    <property type="molecule type" value="Genomic_DNA"/>
</dbReference>
<dbReference type="AlphaFoldDB" id="A0AAV1H5E5"/>
<keyword evidence="3" id="KW-1185">Reference proteome</keyword>
<name>A0AAV1H5E5_XYRNO</name>
<evidence type="ECO:0000256" key="1">
    <source>
        <dbReference type="SAM" id="MobiDB-lite"/>
    </source>
</evidence>
<feature type="region of interest" description="Disordered" evidence="1">
    <location>
        <begin position="145"/>
        <end position="224"/>
    </location>
</feature>